<evidence type="ECO:0000313" key="2">
    <source>
        <dbReference type="Proteomes" id="UP000001072"/>
    </source>
</evidence>
<reference evidence="2" key="1">
    <citation type="journal article" date="2011" name="Proc. Natl. Acad. Sci. U.S.A.">
        <title>Obligate biotrophy features unraveled by the genomic analysis of rust fungi.</title>
        <authorList>
            <person name="Duplessis S."/>
            <person name="Cuomo C.A."/>
            <person name="Lin Y.-C."/>
            <person name="Aerts A."/>
            <person name="Tisserant E."/>
            <person name="Veneault-Fourrey C."/>
            <person name="Joly D.L."/>
            <person name="Hacquard S."/>
            <person name="Amselem J."/>
            <person name="Cantarel B.L."/>
            <person name="Chiu R."/>
            <person name="Coutinho P.M."/>
            <person name="Feau N."/>
            <person name="Field M."/>
            <person name="Frey P."/>
            <person name="Gelhaye E."/>
            <person name="Goldberg J."/>
            <person name="Grabherr M.G."/>
            <person name="Kodira C.D."/>
            <person name="Kohler A."/>
            <person name="Kuees U."/>
            <person name="Lindquist E.A."/>
            <person name="Lucas S.M."/>
            <person name="Mago R."/>
            <person name="Mauceli E."/>
            <person name="Morin E."/>
            <person name="Murat C."/>
            <person name="Pangilinan J.L."/>
            <person name="Park R."/>
            <person name="Pearson M."/>
            <person name="Quesneville H."/>
            <person name="Rouhier N."/>
            <person name="Sakthikumar S."/>
            <person name="Salamov A.A."/>
            <person name="Schmutz J."/>
            <person name="Selles B."/>
            <person name="Shapiro H."/>
            <person name="Tanguay P."/>
            <person name="Tuskan G.A."/>
            <person name="Henrissat B."/>
            <person name="Van de Peer Y."/>
            <person name="Rouze P."/>
            <person name="Ellis J.G."/>
            <person name="Dodds P.N."/>
            <person name="Schein J.E."/>
            <person name="Zhong S."/>
            <person name="Hamelin R.C."/>
            <person name="Grigoriev I.V."/>
            <person name="Szabo L.J."/>
            <person name="Martin F."/>
        </authorList>
    </citation>
    <scope>NUCLEOTIDE SEQUENCE [LARGE SCALE GENOMIC DNA]</scope>
    <source>
        <strain evidence="2">98AG31 / pathotype 3-4-7</strain>
    </source>
</reference>
<name>F4SBF3_MELLP</name>
<dbReference type="KEGG" id="mlr:MELLADRAFT_113910"/>
<dbReference type="HOGENOM" id="CLU_1235280_0_0_1"/>
<protein>
    <submittedName>
        <fullName evidence="1">Uncharacterized protein</fullName>
    </submittedName>
</protein>
<keyword evidence="2" id="KW-1185">Reference proteome</keyword>
<dbReference type="Proteomes" id="UP000001072">
    <property type="component" value="Unassembled WGS sequence"/>
</dbReference>
<dbReference type="AlphaFoldDB" id="F4SBF3"/>
<accession>F4SBF3</accession>
<organism evidence="2">
    <name type="scientific">Melampsora larici-populina (strain 98AG31 / pathotype 3-4-7)</name>
    <name type="common">Poplar leaf rust fungus</name>
    <dbReference type="NCBI Taxonomy" id="747676"/>
    <lineage>
        <taxon>Eukaryota</taxon>
        <taxon>Fungi</taxon>
        <taxon>Dikarya</taxon>
        <taxon>Basidiomycota</taxon>
        <taxon>Pucciniomycotina</taxon>
        <taxon>Pucciniomycetes</taxon>
        <taxon>Pucciniales</taxon>
        <taxon>Melampsoraceae</taxon>
        <taxon>Melampsora</taxon>
    </lineage>
</organism>
<dbReference type="EMBL" id="GL883188">
    <property type="protein sequence ID" value="EGF98019.1"/>
    <property type="molecule type" value="Genomic_DNA"/>
</dbReference>
<evidence type="ECO:0000313" key="1">
    <source>
        <dbReference type="EMBL" id="EGF98019.1"/>
    </source>
</evidence>
<dbReference type="VEuPathDB" id="FungiDB:MELLADRAFT_113910"/>
<dbReference type="GeneID" id="18925134"/>
<sequence length="224" mass="25346">MTMQSYIATSSNTRITPTLRPAISTDNDAQTLDAQPITSNPHFILSTLTISGRCPLPLSAHELLATFNHDVVPQPGNDDQDTVVQRCRSMIIANPGLQIMFHRTHRSSRGYVVMSLLFCLYHLKLCEKMVMFDAGTYSKKDSLSSDSDFPKKFCWSNQGIYGATQKNFSRSNASETPIGGLYVGSRITGRCFKRATEANCKEYGRQYEQWPRRVIYKVAEEWKQ</sequence>
<proteinExistence type="predicted"/>
<gene>
    <name evidence="1" type="ORF">MELLADRAFT_113910</name>
</gene>
<dbReference type="InParanoid" id="F4SBF3"/>
<dbReference type="RefSeq" id="XP_007418715.1">
    <property type="nucleotide sequence ID" value="XM_007418653.1"/>
</dbReference>